<organism evidence="6 7">
    <name type="scientific">Paenibacillus alvei</name>
    <name type="common">Bacillus alvei</name>
    <dbReference type="NCBI Taxonomy" id="44250"/>
    <lineage>
        <taxon>Bacteria</taxon>
        <taxon>Bacillati</taxon>
        <taxon>Bacillota</taxon>
        <taxon>Bacilli</taxon>
        <taxon>Bacillales</taxon>
        <taxon>Paenibacillaceae</taxon>
        <taxon>Paenibacillus</taxon>
    </lineage>
</organism>
<keyword evidence="2" id="KW-0813">Transport</keyword>
<feature type="signal peptide" evidence="5">
    <location>
        <begin position="1"/>
        <end position="25"/>
    </location>
</feature>
<feature type="region of interest" description="Disordered" evidence="4">
    <location>
        <begin position="30"/>
        <end position="66"/>
    </location>
</feature>
<feature type="chain" id="PRO_5038808837" evidence="5">
    <location>
        <begin position="26"/>
        <end position="465"/>
    </location>
</feature>
<dbReference type="AlphaFoldDB" id="A0A383R779"/>
<dbReference type="Proteomes" id="UP000304148">
    <property type="component" value="Chromosome"/>
</dbReference>
<evidence type="ECO:0000256" key="5">
    <source>
        <dbReference type="SAM" id="SignalP"/>
    </source>
</evidence>
<dbReference type="InterPro" id="IPR006059">
    <property type="entry name" value="SBP"/>
</dbReference>
<gene>
    <name evidence="6" type="ORF">PBLR_11075</name>
</gene>
<feature type="compositionally biased region" description="Polar residues" evidence="4">
    <location>
        <begin position="45"/>
        <end position="65"/>
    </location>
</feature>
<evidence type="ECO:0000313" key="7">
    <source>
        <dbReference type="Proteomes" id="UP000304148"/>
    </source>
</evidence>
<evidence type="ECO:0000256" key="4">
    <source>
        <dbReference type="SAM" id="MobiDB-lite"/>
    </source>
</evidence>
<evidence type="ECO:0000256" key="1">
    <source>
        <dbReference type="ARBA" id="ARBA00008520"/>
    </source>
</evidence>
<dbReference type="GO" id="GO:0055085">
    <property type="term" value="P:transmembrane transport"/>
    <property type="evidence" value="ECO:0007669"/>
    <property type="project" value="InterPro"/>
</dbReference>
<dbReference type="Gene3D" id="3.40.190.10">
    <property type="entry name" value="Periplasmic binding protein-like II"/>
    <property type="match status" value="1"/>
</dbReference>
<sequence>MNGMHHKWGRSLLLLIISALVLMTAAGCSSGSQKNGESNNGNSGKTTEQAQNNNSDAGKTDSSGGEVSGDFEIQYFVGGYGDQGWKKIIAEFQKKYPNVNVKESAGPKINDQMKPRWIQGNPPDFVYIDGAGSNATQMVQDDQLMDLTDYFKEAKNADGNKISEELLLKPIDYSGKTYTIPFVFGSWGIFYDKKFFADNGWTEPKDFDTFMSEAKKIKDSGKVNAPFIFTGKYPYYFQNGVMDSAFVVNNNNDTSILLDMFALKEGIFKSEPVKKALEQMVQMRDAGLIDPASAPINHIDSQMLFLQHKNAFIPNGLWLENEMKKDVPQGFEFGFIPSITQKPGGKFVAIPFTATVGIAKKAKNPAAAKAFLEFLFTKQSAITWAEETGALGNLKADLEKSNASGLSKTAMKFYSSDNTIVAPYIELNADVDKVRSDSTLALMMGSITPDEWMDRMEKAAAKARK</sequence>
<dbReference type="PANTHER" id="PTHR43649">
    <property type="entry name" value="ARABINOSE-BINDING PROTEIN-RELATED"/>
    <property type="match status" value="1"/>
</dbReference>
<dbReference type="SUPFAM" id="SSF53850">
    <property type="entry name" value="Periplasmic binding protein-like II"/>
    <property type="match status" value="1"/>
</dbReference>
<reference evidence="7" key="1">
    <citation type="submission" date="2018-08" db="EMBL/GenBank/DDBJ databases">
        <authorList>
            <person name="Chevrot R."/>
        </authorList>
    </citation>
    <scope>NUCLEOTIDE SEQUENCE [LARGE SCALE GENOMIC DNA]</scope>
</reference>
<protein>
    <submittedName>
        <fullName evidence="6">Extracellular solute-binding protein</fullName>
    </submittedName>
</protein>
<feature type="compositionally biased region" description="Low complexity" evidence="4">
    <location>
        <begin position="30"/>
        <end position="44"/>
    </location>
</feature>
<dbReference type="PROSITE" id="PS51257">
    <property type="entry name" value="PROKAR_LIPOPROTEIN"/>
    <property type="match status" value="1"/>
</dbReference>
<evidence type="ECO:0000256" key="2">
    <source>
        <dbReference type="ARBA" id="ARBA00022448"/>
    </source>
</evidence>
<dbReference type="Pfam" id="PF01547">
    <property type="entry name" value="SBP_bac_1"/>
    <property type="match status" value="1"/>
</dbReference>
<keyword evidence="3 5" id="KW-0732">Signal</keyword>
<dbReference type="InterPro" id="IPR050490">
    <property type="entry name" value="Bact_solute-bd_prot1"/>
</dbReference>
<accession>A0A383R779</accession>
<name>A0A383R779_PAEAL</name>
<proteinExistence type="inferred from homology"/>
<evidence type="ECO:0000256" key="3">
    <source>
        <dbReference type="ARBA" id="ARBA00022729"/>
    </source>
</evidence>
<evidence type="ECO:0000313" key="6">
    <source>
        <dbReference type="EMBL" id="SYX82653.1"/>
    </source>
</evidence>
<dbReference type="EMBL" id="LS992241">
    <property type="protein sequence ID" value="SYX82653.1"/>
    <property type="molecule type" value="Genomic_DNA"/>
</dbReference>
<dbReference type="RefSeq" id="WP_138184944.1">
    <property type="nucleotide sequence ID" value="NZ_LS992241.1"/>
</dbReference>
<comment type="similarity">
    <text evidence="1">Belongs to the bacterial solute-binding protein 1 family.</text>
</comment>
<dbReference type="InterPro" id="IPR006061">
    <property type="entry name" value="SBP_1_CS"/>
</dbReference>
<dbReference type="PROSITE" id="PS01037">
    <property type="entry name" value="SBP_BACTERIAL_1"/>
    <property type="match status" value="1"/>
</dbReference>